<dbReference type="CDD" id="cd01837">
    <property type="entry name" value="SGNH_plant_lipase_like"/>
    <property type="match status" value="1"/>
</dbReference>
<dbReference type="InterPro" id="IPR001087">
    <property type="entry name" value="GDSL"/>
</dbReference>
<protein>
    <submittedName>
        <fullName evidence="3">Uncharacterized protein</fullName>
    </submittedName>
</protein>
<keyword evidence="4" id="KW-1185">Reference proteome</keyword>
<dbReference type="Gene3D" id="3.40.50.1110">
    <property type="entry name" value="SGNH hydrolase"/>
    <property type="match status" value="1"/>
</dbReference>
<dbReference type="InterPro" id="IPR035669">
    <property type="entry name" value="SGNH_plant_lipase-like"/>
</dbReference>
<name>A0ABQ8H9E3_9ROSI</name>
<dbReference type="PANTHER" id="PTHR45642:SF30">
    <property type="entry name" value="SGNH HYDROLASE-TYPE ESTERASE DOMAIN-CONTAINING PROTEIN"/>
    <property type="match status" value="1"/>
</dbReference>
<dbReference type="EMBL" id="JAFEMO010000013">
    <property type="protein sequence ID" value="KAH7550542.1"/>
    <property type="molecule type" value="Genomic_DNA"/>
</dbReference>
<evidence type="ECO:0000313" key="4">
    <source>
        <dbReference type="Proteomes" id="UP000827721"/>
    </source>
</evidence>
<dbReference type="Pfam" id="PF00657">
    <property type="entry name" value="Lipase_GDSL"/>
    <property type="match status" value="1"/>
</dbReference>
<proteinExistence type="inferred from homology"/>
<dbReference type="SUPFAM" id="SSF52266">
    <property type="entry name" value="SGNH hydrolase"/>
    <property type="match status" value="1"/>
</dbReference>
<dbReference type="Proteomes" id="UP000827721">
    <property type="component" value="Unassembled WGS sequence"/>
</dbReference>
<sequence>MAATQLIFILVQLSTITITINTGITTSTAATLPKFPAILVFGDSTVDTGNNNFVPTLIRANHLPYGQGFPGHVPTGRFSNGKLIPDFIAGYFGIKETVPPYLDPNLSNNDLQTGVCFASAGSGYDDLTTAVSGAIPFSKQLDHFKEYIGRLNGVVGVEQAKKIISEALVMLSSGTNDFILNYYDIPSRREQFNISGYQDFLQTALQNYIKELYNQGCRQMVVAGLPPIGCLPIQITINFSNPINRKCLEDQNSDSQAYNQKLMKLLTKLQGTLPGSRIVYADVYETSADMVNNPQKYGEYKQFLMSEVLQKQTKDAAGQVLWKQQAYVIQILQHVGQIPSSYFGIASIRVKQLIRTSPNT</sequence>
<evidence type="ECO:0000313" key="3">
    <source>
        <dbReference type="EMBL" id="KAH7550542.1"/>
    </source>
</evidence>
<feature type="signal peptide" evidence="2">
    <location>
        <begin position="1"/>
        <end position="19"/>
    </location>
</feature>
<organism evidence="3 4">
    <name type="scientific">Xanthoceras sorbifolium</name>
    <dbReference type="NCBI Taxonomy" id="99658"/>
    <lineage>
        <taxon>Eukaryota</taxon>
        <taxon>Viridiplantae</taxon>
        <taxon>Streptophyta</taxon>
        <taxon>Embryophyta</taxon>
        <taxon>Tracheophyta</taxon>
        <taxon>Spermatophyta</taxon>
        <taxon>Magnoliopsida</taxon>
        <taxon>eudicotyledons</taxon>
        <taxon>Gunneridae</taxon>
        <taxon>Pentapetalae</taxon>
        <taxon>rosids</taxon>
        <taxon>malvids</taxon>
        <taxon>Sapindales</taxon>
        <taxon>Sapindaceae</taxon>
        <taxon>Xanthoceroideae</taxon>
        <taxon>Xanthoceras</taxon>
    </lineage>
</organism>
<comment type="caution">
    <text evidence="3">The sequence shown here is derived from an EMBL/GenBank/DDBJ whole genome shotgun (WGS) entry which is preliminary data.</text>
</comment>
<accession>A0ABQ8H9E3</accession>
<feature type="chain" id="PRO_5046538170" evidence="2">
    <location>
        <begin position="20"/>
        <end position="360"/>
    </location>
</feature>
<reference evidence="3 4" key="1">
    <citation type="submission" date="2021-02" db="EMBL/GenBank/DDBJ databases">
        <title>Plant Genome Project.</title>
        <authorList>
            <person name="Zhang R.-G."/>
        </authorList>
    </citation>
    <scope>NUCLEOTIDE SEQUENCE [LARGE SCALE GENOMIC DNA]</scope>
    <source>
        <tissue evidence="3">Leaves</tissue>
    </source>
</reference>
<keyword evidence="2" id="KW-0732">Signal</keyword>
<evidence type="ECO:0000256" key="2">
    <source>
        <dbReference type="SAM" id="SignalP"/>
    </source>
</evidence>
<gene>
    <name evidence="3" type="ORF">JRO89_XS13G0213200</name>
</gene>
<dbReference type="InterPro" id="IPR036514">
    <property type="entry name" value="SGNH_hydro_sf"/>
</dbReference>
<comment type="similarity">
    <text evidence="1">Belongs to the 'GDSL' lipolytic enzyme family.</text>
</comment>
<dbReference type="PANTHER" id="PTHR45642">
    <property type="entry name" value="GDSL ESTERASE/LIPASE EXL3"/>
    <property type="match status" value="1"/>
</dbReference>
<evidence type="ECO:0000256" key="1">
    <source>
        <dbReference type="ARBA" id="ARBA00008668"/>
    </source>
</evidence>
<dbReference type="InterPro" id="IPR050592">
    <property type="entry name" value="GDSL_lipolytic_enzyme"/>
</dbReference>